<dbReference type="SUPFAM" id="SSF53098">
    <property type="entry name" value="Ribonuclease H-like"/>
    <property type="match status" value="1"/>
</dbReference>
<gene>
    <name evidence="2" type="ORF">ACFPIB_08870</name>
</gene>
<dbReference type="EMBL" id="JBHSKT010000004">
    <property type="protein sequence ID" value="MFC5270718.1"/>
    <property type="molecule type" value="Genomic_DNA"/>
</dbReference>
<dbReference type="InterPro" id="IPR002562">
    <property type="entry name" value="3'-5'_exonuclease_dom"/>
</dbReference>
<dbReference type="Pfam" id="PF01612">
    <property type="entry name" value="DNA_pol_A_exo1"/>
    <property type="match status" value="1"/>
</dbReference>
<dbReference type="PANTHER" id="PTHR47649:SF1">
    <property type="entry name" value="RIBONUCLEASE D"/>
    <property type="match status" value="1"/>
</dbReference>
<dbReference type="InterPro" id="IPR002121">
    <property type="entry name" value="HRDC_dom"/>
</dbReference>
<feature type="domain" description="3'-5' exonuclease" evidence="1">
    <location>
        <begin position="36"/>
        <end position="207"/>
    </location>
</feature>
<dbReference type="SUPFAM" id="SSF47819">
    <property type="entry name" value="HRDC-like"/>
    <property type="match status" value="1"/>
</dbReference>
<dbReference type="RefSeq" id="WP_378017083.1">
    <property type="nucleotide sequence ID" value="NZ_JBHSKT010000004.1"/>
</dbReference>
<dbReference type="SMART" id="SM00474">
    <property type="entry name" value="35EXOc"/>
    <property type="match status" value="1"/>
</dbReference>
<evidence type="ECO:0000313" key="2">
    <source>
        <dbReference type="EMBL" id="MFC5270718.1"/>
    </source>
</evidence>
<reference evidence="3" key="1">
    <citation type="journal article" date="2019" name="Int. J. Syst. Evol. Microbiol.">
        <title>The Global Catalogue of Microorganisms (GCM) 10K type strain sequencing project: providing services to taxonomists for standard genome sequencing and annotation.</title>
        <authorList>
            <consortium name="The Broad Institute Genomics Platform"/>
            <consortium name="The Broad Institute Genome Sequencing Center for Infectious Disease"/>
            <person name="Wu L."/>
            <person name="Ma J."/>
        </authorList>
    </citation>
    <scope>NUCLEOTIDE SEQUENCE [LARGE SCALE GENOMIC DNA]</scope>
    <source>
        <strain evidence="3">KACC 12602</strain>
    </source>
</reference>
<dbReference type="Pfam" id="PF00570">
    <property type="entry name" value="HRDC"/>
    <property type="match status" value="1"/>
</dbReference>
<evidence type="ECO:0000259" key="1">
    <source>
        <dbReference type="SMART" id="SM00474"/>
    </source>
</evidence>
<dbReference type="InterPro" id="IPR010997">
    <property type="entry name" value="HRDC-like_sf"/>
</dbReference>
<accession>A0ABW0EBW0</accession>
<dbReference type="Gene3D" id="3.30.420.10">
    <property type="entry name" value="Ribonuclease H-like superfamily/Ribonuclease H"/>
    <property type="match status" value="1"/>
</dbReference>
<dbReference type="InterPro" id="IPR012337">
    <property type="entry name" value="RNaseH-like_sf"/>
</dbReference>
<name>A0ABW0EBW0_9BACT</name>
<protein>
    <submittedName>
        <fullName evidence="2">Ribonuclease D</fullName>
    </submittedName>
</protein>
<organism evidence="2 3">
    <name type="scientific">Adhaeribacter terreus</name>
    <dbReference type="NCBI Taxonomy" id="529703"/>
    <lineage>
        <taxon>Bacteria</taxon>
        <taxon>Pseudomonadati</taxon>
        <taxon>Bacteroidota</taxon>
        <taxon>Cytophagia</taxon>
        <taxon>Cytophagales</taxon>
        <taxon>Hymenobacteraceae</taxon>
        <taxon>Adhaeribacter</taxon>
    </lineage>
</organism>
<dbReference type="PANTHER" id="PTHR47649">
    <property type="entry name" value="RIBONUCLEASE D"/>
    <property type="match status" value="1"/>
</dbReference>
<dbReference type="InterPro" id="IPR036397">
    <property type="entry name" value="RNaseH_sf"/>
</dbReference>
<proteinExistence type="predicted"/>
<evidence type="ECO:0000313" key="3">
    <source>
        <dbReference type="Proteomes" id="UP001596161"/>
    </source>
</evidence>
<dbReference type="CDD" id="cd06142">
    <property type="entry name" value="RNaseD_exo"/>
    <property type="match status" value="1"/>
</dbReference>
<dbReference type="InterPro" id="IPR044876">
    <property type="entry name" value="HRDC_dom_sf"/>
</dbReference>
<dbReference type="Proteomes" id="UP001596161">
    <property type="component" value="Unassembled WGS sequence"/>
</dbReference>
<keyword evidence="3" id="KW-1185">Reference proteome</keyword>
<dbReference type="Gene3D" id="1.10.150.80">
    <property type="entry name" value="HRDC domain"/>
    <property type="match status" value="1"/>
</dbReference>
<sequence>MTQLGDFFSAAHQNKLHASTPASGTFTGPNDTDFPIRIIATPEDLKEACSILSKHTELAFDLEFDDMRYFYGRTLSLVQVFDGETVFIIDAVALENKIEPLLRIFENDHLVKIFHSSWNDLMVLSELYGCQMKNVLDTSILYRMLGHSENSISLKNLIKTYLDVDMEKGEQSSNWISRPLSDSQILYAAKDVIYLHQAAHAMKLELEAAGRWEWAVEECKTLEKIRYTPDPKPYLKLAQKNRIYAHLYPRFAEVWYFRENLAKKMNKPPYQLFPNDVLCELVRQPEKTLEKWDTYRGIHPSLRREPNLQQLKKLTAAEMPAPAIPFRETENRIKAFERSMVDYKAWLREERKTVLTQLKKLLAETHGLPITNLFLSEKIQPEVADLGTKKALKNWQDQLIRETCEKHNLDYSLIYFSLY</sequence>
<comment type="caution">
    <text evidence="2">The sequence shown here is derived from an EMBL/GenBank/DDBJ whole genome shotgun (WGS) entry which is preliminary data.</text>
</comment>
<dbReference type="InterPro" id="IPR051086">
    <property type="entry name" value="RNase_D-like"/>
</dbReference>